<evidence type="ECO:0000313" key="2">
    <source>
        <dbReference type="Proteomes" id="UP000009319"/>
    </source>
</evidence>
<protein>
    <recommendedName>
        <fullName evidence="3">DUF3445 domain-containing protein</fullName>
    </recommendedName>
</protein>
<accession>K0PRC6</accession>
<dbReference type="Proteomes" id="UP000009319">
    <property type="component" value="Unassembled WGS sequence"/>
</dbReference>
<dbReference type="AlphaFoldDB" id="K0PRC6"/>
<dbReference type="eggNOG" id="ENOG502Z7ZS">
    <property type="taxonomic scope" value="Bacteria"/>
</dbReference>
<name>K0PRC6_9HYPH</name>
<sequence length="291" mass="32682">MTRLTYTPYCGSARPFTIGLMPLDLVRWIEPDSDWGRYIGEKRRLVETRRDEIFVAEKDTVEAQQEVLDLLQANLADYHPTRPHSVADAAEQDAPPLLRAGLLVQDDLVIMRRREDGWYLVAGFVAFPSSWSLREKFGRPMHAIHADVPGFGEGTRNAALITRIFDNLQISQPVERLNWSVNATDDLFLPLSKHRRPPSAEPFTLSERFARVERQTLRKLPKSADILFTIRVYVDPIAAIACHPNAGKLAVSFAAQLDGLDGHQAAYKGLTLQRVELAAKLRALADPHSPA</sequence>
<dbReference type="Pfam" id="PF11927">
    <property type="entry name" value="HODM_asu-like"/>
    <property type="match status" value="1"/>
</dbReference>
<dbReference type="RefSeq" id="WP_007527521.1">
    <property type="nucleotide sequence ID" value="NZ_HF536772.1"/>
</dbReference>
<dbReference type="STRING" id="1211777.BN77_0188"/>
<dbReference type="HOGENOM" id="CLU_025462_1_0_5"/>
<reference evidence="1 2" key="1">
    <citation type="journal article" date="2013" name="Genome Announc.">
        <title>Draft Genome Sequence of Rhizobium mesoamericanum STM3625, a Nitrogen-Fixing Symbiont of Mimosa pudica Isolated in French Guiana (South America).</title>
        <authorList>
            <person name="Moulin L."/>
            <person name="Mornico D."/>
            <person name="Melkonian R."/>
            <person name="Klonowska A."/>
        </authorList>
    </citation>
    <scope>NUCLEOTIDE SEQUENCE [LARGE SCALE GENOMIC DNA]</scope>
    <source>
        <strain evidence="1 2">STM3625</strain>
    </source>
</reference>
<keyword evidence="2" id="KW-1185">Reference proteome</keyword>
<organism evidence="1 2">
    <name type="scientific">Rhizobium mesoamericanum STM3625</name>
    <dbReference type="NCBI Taxonomy" id="1211777"/>
    <lineage>
        <taxon>Bacteria</taxon>
        <taxon>Pseudomonadati</taxon>
        <taxon>Pseudomonadota</taxon>
        <taxon>Alphaproteobacteria</taxon>
        <taxon>Hyphomicrobiales</taxon>
        <taxon>Rhizobiaceae</taxon>
        <taxon>Rhizobium/Agrobacterium group</taxon>
        <taxon>Rhizobium</taxon>
    </lineage>
</organism>
<dbReference type="InterPro" id="IPR021848">
    <property type="entry name" value="HODM_asu-like"/>
</dbReference>
<proteinExistence type="predicted"/>
<evidence type="ECO:0000313" key="1">
    <source>
        <dbReference type="EMBL" id="CCM76393.1"/>
    </source>
</evidence>
<gene>
    <name evidence="1" type="ORF">BN77_0188</name>
</gene>
<dbReference type="EMBL" id="CANI01000023">
    <property type="protein sequence ID" value="CCM76393.1"/>
    <property type="molecule type" value="Genomic_DNA"/>
</dbReference>
<evidence type="ECO:0008006" key="3">
    <source>
        <dbReference type="Google" id="ProtNLM"/>
    </source>
</evidence>
<comment type="caution">
    <text evidence="1">The sequence shown here is derived from an EMBL/GenBank/DDBJ whole genome shotgun (WGS) entry which is preliminary data.</text>
</comment>